<keyword evidence="5" id="KW-1185">Reference proteome</keyword>
<evidence type="ECO:0000256" key="1">
    <source>
        <dbReference type="SAM" id="MobiDB-lite"/>
    </source>
</evidence>
<sequence length="390" mass="44471">MKKENRWVKLTQLVPWAYAEKKYAKSFRNSFRGQKAVSIRVALGALIIQERLQLSDRETVEQIVENPYLQYFIGLEAFQDQPPFHPSLMTHFRKRLGKEVLQEVNEMLAIEAAKAAQDEDNDPKSGTKSRDNRTSKHLSVSEGTPNQGVLLLDATCAPADLAYPTDLNLLNEAREKSEDIIDTLHAPSVGHTRKPRTYREKARKAFLAVAKQRRASGKVIRRAIGKQLRFVARNLQIIVELSSRQPLTLLGRKQYCDLLVIQELYRQQRTMFERRSHQIEGRIVSISQPHVRPMVRGKAKARVEFGAKVAVSMVNGYAFLERQSWDNFNEGVTLIESLEAYKKRFGCYPKVVLADQIYRTRENRTFCKAHGIRLSGPALGRPTQGKAAAE</sequence>
<dbReference type="EMBL" id="AP023366">
    <property type="protein sequence ID" value="BCJ85895.1"/>
    <property type="molecule type" value="Genomic_DNA"/>
</dbReference>
<dbReference type="InterPro" id="IPR025668">
    <property type="entry name" value="Tnp_DDE_dom"/>
</dbReference>
<dbReference type="AlphaFoldDB" id="A0A7I8D748"/>
<dbReference type="Proteomes" id="UP000593802">
    <property type="component" value="Chromosome"/>
</dbReference>
<dbReference type="NCBIfam" id="NF033578">
    <property type="entry name" value="transpos_IS5_1"/>
    <property type="match status" value="1"/>
</dbReference>
<evidence type="ECO:0000259" key="3">
    <source>
        <dbReference type="Pfam" id="PF13586"/>
    </source>
</evidence>
<dbReference type="InterPro" id="IPR008490">
    <property type="entry name" value="Transposase_InsH_N"/>
</dbReference>
<dbReference type="InterPro" id="IPR047710">
    <property type="entry name" value="Transpos_IS5-like"/>
</dbReference>
<evidence type="ECO:0000313" key="4">
    <source>
        <dbReference type="EMBL" id="BCJ85895.1"/>
    </source>
</evidence>
<reference evidence="4 5" key="1">
    <citation type="submission" date="2020-08" db="EMBL/GenBank/DDBJ databases">
        <title>Complete Genome Sequence of Effusibacillus dendaii Strain skT53, Isolated from Farmland soil.</title>
        <authorList>
            <person name="Konishi T."/>
            <person name="Kawasaki H."/>
        </authorList>
    </citation>
    <scope>NUCLEOTIDE SEQUENCE [LARGE SCALE GENOMIC DNA]</scope>
    <source>
        <strain evidence="5">skT53</strain>
    </source>
</reference>
<organism evidence="4 5">
    <name type="scientific">Effusibacillus dendaii</name>
    <dbReference type="NCBI Taxonomy" id="2743772"/>
    <lineage>
        <taxon>Bacteria</taxon>
        <taxon>Bacillati</taxon>
        <taxon>Bacillota</taxon>
        <taxon>Bacilli</taxon>
        <taxon>Bacillales</taxon>
        <taxon>Alicyclobacillaceae</taxon>
        <taxon>Effusibacillus</taxon>
    </lineage>
</organism>
<gene>
    <name evidence="4" type="ORF">skT53_08800</name>
</gene>
<evidence type="ECO:0000313" key="5">
    <source>
        <dbReference type="Proteomes" id="UP000593802"/>
    </source>
</evidence>
<feature type="domain" description="Transposase DDE" evidence="3">
    <location>
        <begin position="352"/>
        <end position="387"/>
    </location>
</feature>
<feature type="compositionally biased region" description="Basic and acidic residues" evidence="1">
    <location>
        <begin position="122"/>
        <end position="134"/>
    </location>
</feature>
<accession>A0A7I8D748</accession>
<dbReference type="Pfam" id="PF13586">
    <property type="entry name" value="DDE_Tnp_1_2"/>
    <property type="match status" value="1"/>
</dbReference>
<dbReference type="Pfam" id="PF05598">
    <property type="entry name" value="DUF772"/>
    <property type="match status" value="1"/>
</dbReference>
<feature type="domain" description="Transposase InsH N-terminal" evidence="2">
    <location>
        <begin position="3"/>
        <end position="95"/>
    </location>
</feature>
<dbReference type="PANTHER" id="PTHR33803">
    <property type="entry name" value="IS1478 TRANSPOSASE"/>
    <property type="match status" value="1"/>
</dbReference>
<protein>
    <submittedName>
        <fullName evidence="4">Transposase</fullName>
    </submittedName>
</protein>
<name>A0A7I8D748_9BACL</name>
<evidence type="ECO:0000259" key="2">
    <source>
        <dbReference type="Pfam" id="PF05598"/>
    </source>
</evidence>
<proteinExistence type="predicted"/>
<dbReference type="KEGG" id="eff:skT53_08800"/>
<dbReference type="PANTHER" id="PTHR33803:SF3">
    <property type="entry name" value="BLL1974 PROTEIN"/>
    <property type="match status" value="1"/>
</dbReference>
<feature type="region of interest" description="Disordered" evidence="1">
    <location>
        <begin position="114"/>
        <end position="143"/>
    </location>
</feature>